<feature type="non-terminal residue" evidence="2">
    <location>
        <position position="107"/>
    </location>
</feature>
<feature type="transmembrane region" description="Helical" evidence="1">
    <location>
        <begin position="29"/>
        <end position="52"/>
    </location>
</feature>
<sequence>MGDDSEVIQTVVGIGIMGAAIATQQYWGIWYYTAAVVAGGAVLQYGLAQALAEDMDMPSFQRAMAGGAGLRANTRSTQEPIKVVYGQLRVGGNDVYMGVSGANNEVL</sequence>
<gene>
    <name evidence="2" type="ORF">S01H4_25910</name>
</gene>
<dbReference type="AlphaFoldDB" id="X1ADG1"/>
<evidence type="ECO:0000256" key="1">
    <source>
        <dbReference type="SAM" id="Phobius"/>
    </source>
</evidence>
<comment type="caution">
    <text evidence="2">The sequence shown here is derived from an EMBL/GenBank/DDBJ whole genome shotgun (WGS) entry which is preliminary data.</text>
</comment>
<keyword evidence="1" id="KW-1133">Transmembrane helix</keyword>
<dbReference type="EMBL" id="BART01012403">
    <property type="protein sequence ID" value="GAG80530.1"/>
    <property type="molecule type" value="Genomic_DNA"/>
</dbReference>
<keyword evidence="1" id="KW-0472">Membrane</keyword>
<organism evidence="2">
    <name type="scientific">marine sediment metagenome</name>
    <dbReference type="NCBI Taxonomy" id="412755"/>
    <lineage>
        <taxon>unclassified sequences</taxon>
        <taxon>metagenomes</taxon>
        <taxon>ecological metagenomes</taxon>
    </lineage>
</organism>
<name>X1ADG1_9ZZZZ</name>
<evidence type="ECO:0000313" key="2">
    <source>
        <dbReference type="EMBL" id="GAG80530.1"/>
    </source>
</evidence>
<reference evidence="2" key="1">
    <citation type="journal article" date="2014" name="Front. Microbiol.">
        <title>High frequency of phylogenetically diverse reductive dehalogenase-homologous genes in deep subseafloor sedimentary metagenomes.</title>
        <authorList>
            <person name="Kawai M."/>
            <person name="Futagami T."/>
            <person name="Toyoda A."/>
            <person name="Takaki Y."/>
            <person name="Nishi S."/>
            <person name="Hori S."/>
            <person name="Arai W."/>
            <person name="Tsubouchi T."/>
            <person name="Morono Y."/>
            <person name="Uchiyama I."/>
            <person name="Ito T."/>
            <person name="Fujiyama A."/>
            <person name="Inagaki F."/>
            <person name="Takami H."/>
        </authorList>
    </citation>
    <scope>NUCLEOTIDE SEQUENCE</scope>
    <source>
        <strain evidence="2">Expedition CK06-06</strain>
    </source>
</reference>
<accession>X1ADG1</accession>
<keyword evidence="1" id="KW-0812">Transmembrane</keyword>
<protein>
    <submittedName>
        <fullName evidence="2">Uncharacterized protein</fullName>
    </submittedName>
</protein>
<proteinExistence type="predicted"/>